<evidence type="ECO:0000313" key="13">
    <source>
        <dbReference type="EMBL" id="KZL15369.1"/>
    </source>
</evidence>
<evidence type="ECO:0000256" key="10">
    <source>
        <dbReference type="SAM" id="Phobius"/>
    </source>
</evidence>
<dbReference type="PANTHER" id="PTHR24221:SF248">
    <property type="entry name" value="ABC TRANSPORTER TRANSMEMBRANE REGION"/>
    <property type="match status" value="1"/>
</dbReference>
<evidence type="ECO:0000256" key="7">
    <source>
        <dbReference type="ARBA" id="ARBA00022840"/>
    </source>
</evidence>
<dbReference type="PATRIC" id="fig|989403.3.peg.3918"/>
<keyword evidence="14" id="KW-1185">Reference proteome</keyword>
<comment type="similarity">
    <text evidence="2">Belongs to the ABC transporter superfamily.</text>
</comment>
<dbReference type="PANTHER" id="PTHR24221">
    <property type="entry name" value="ATP-BINDING CASSETTE SUB-FAMILY B"/>
    <property type="match status" value="1"/>
</dbReference>
<evidence type="ECO:0000256" key="5">
    <source>
        <dbReference type="ARBA" id="ARBA00022692"/>
    </source>
</evidence>
<keyword evidence="4" id="KW-1003">Cell membrane</keyword>
<keyword evidence="7 13" id="KW-0067">ATP-binding</keyword>
<dbReference type="PROSITE" id="PS50893">
    <property type="entry name" value="ABC_TRANSPORTER_2"/>
    <property type="match status" value="1"/>
</dbReference>
<dbReference type="PROSITE" id="PS50929">
    <property type="entry name" value="ABC_TM1F"/>
    <property type="match status" value="1"/>
</dbReference>
<dbReference type="EMBL" id="LMCB01000074">
    <property type="protein sequence ID" value="KZL15369.1"/>
    <property type="molecule type" value="Genomic_DNA"/>
</dbReference>
<evidence type="ECO:0000256" key="2">
    <source>
        <dbReference type="ARBA" id="ARBA00005417"/>
    </source>
</evidence>
<feature type="transmembrane region" description="Helical" evidence="10">
    <location>
        <begin position="74"/>
        <end position="94"/>
    </location>
</feature>
<dbReference type="OrthoDB" id="9808328at2"/>
<evidence type="ECO:0000313" key="14">
    <source>
        <dbReference type="Proteomes" id="UP000076577"/>
    </source>
</evidence>
<proteinExistence type="inferred from homology"/>
<evidence type="ECO:0000259" key="12">
    <source>
        <dbReference type="PROSITE" id="PS50929"/>
    </source>
</evidence>
<evidence type="ECO:0000256" key="3">
    <source>
        <dbReference type="ARBA" id="ARBA00022448"/>
    </source>
</evidence>
<dbReference type="Gene3D" id="3.40.50.300">
    <property type="entry name" value="P-loop containing nucleotide triphosphate hydrolases"/>
    <property type="match status" value="1"/>
</dbReference>
<feature type="domain" description="ABC transmembrane type-1" evidence="12">
    <location>
        <begin position="41"/>
        <end position="319"/>
    </location>
</feature>
<evidence type="ECO:0000256" key="4">
    <source>
        <dbReference type="ARBA" id="ARBA00022475"/>
    </source>
</evidence>
<comment type="subcellular location">
    <subcellularLocation>
        <location evidence="1">Cell membrane</location>
        <topology evidence="1">Multi-pass membrane protein</topology>
    </subcellularLocation>
</comment>
<dbReference type="GO" id="GO:0034040">
    <property type="term" value="F:ATPase-coupled lipid transmembrane transporter activity"/>
    <property type="evidence" value="ECO:0007669"/>
    <property type="project" value="TreeGrafter"/>
</dbReference>
<comment type="caution">
    <text evidence="13">The sequence shown here is derived from an EMBL/GenBank/DDBJ whole genome shotgun (WGS) entry which is preliminary data.</text>
</comment>
<dbReference type="Pfam" id="PF00664">
    <property type="entry name" value="ABC_membrane"/>
    <property type="match status" value="1"/>
</dbReference>
<dbReference type="InterPro" id="IPR039421">
    <property type="entry name" value="Type_1_exporter"/>
</dbReference>
<dbReference type="GO" id="GO:0030256">
    <property type="term" value="C:type I protein secretion system complex"/>
    <property type="evidence" value="ECO:0007669"/>
    <property type="project" value="InterPro"/>
</dbReference>
<dbReference type="Proteomes" id="UP000076577">
    <property type="component" value="Unassembled WGS sequence"/>
</dbReference>
<dbReference type="GO" id="GO:0016887">
    <property type="term" value="F:ATP hydrolysis activity"/>
    <property type="evidence" value="ECO:0007669"/>
    <property type="project" value="InterPro"/>
</dbReference>
<dbReference type="Pfam" id="PF00005">
    <property type="entry name" value="ABC_tran"/>
    <property type="match status" value="1"/>
</dbReference>
<dbReference type="AlphaFoldDB" id="A0A165VSA8"/>
<dbReference type="InterPro" id="IPR003593">
    <property type="entry name" value="AAA+_ATPase"/>
</dbReference>
<dbReference type="STRING" id="989403.SAMN05421798_11222"/>
<dbReference type="GO" id="GO:0005886">
    <property type="term" value="C:plasma membrane"/>
    <property type="evidence" value="ECO:0007669"/>
    <property type="project" value="UniProtKB-SubCell"/>
</dbReference>
<keyword evidence="3" id="KW-0813">Transport</keyword>
<dbReference type="InterPro" id="IPR036640">
    <property type="entry name" value="ABC1_TM_sf"/>
</dbReference>
<evidence type="ECO:0000256" key="1">
    <source>
        <dbReference type="ARBA" id="ARBA00004651"/>
    </source>
</evidence>
<feature type="transmembrane region" description="Helical" evidence="10">
    <location>
        <begin position="39"/>
        <end position="62"/>
    </location>
</feature>
<keyword evidence="9 10" id="KW-0472">Membrane</keyword>
<dbReference type="InterPro" id="IPR017871">
    <property type="entry name" value="ABC_transporter-like_CS"/>
</dbReference>
<dbReference type="InterPro" id="IPR003439">
    <property type="entry name" value="ABC_transporter-like_ATP-bd"/>
</dbReference>
<feature type="transmembrane region" description="Helical" evidence="10">
    <location>
        <begin position="164"/>
        <end position="193"/>
    </location>
</feature>
<reference evidence="13 14" key="1">
    <citation type="journal article" date="2016" name="Front. Microbiol.">
        <title>Comparative Genomic Analysis Reveals a Diverse Repertoire of Genes Involved in Prokaryote-Eukaryote Interactions within the Pseudovibrio Genus.</title>
        <authorList>
            <person name="Romano S."/>
            <person name="Fernandez-Guerra A."/>
            <person name="Reen F.J."/>
            <person name="Glockner F.O."/>
            <person name="Crowley S.P."/>
            <person name="O'Sullivan O."/>
            <person name="Cotter P.D."/>
            <person name="Adams C."/>
            <person name="Dobson A.D."/>
            <person name="O'Gara F."/>
        </authorList>
    </citation>
    <scope>NUCLEOTIDE SEQUENCE [LARGE SCALE GENOMIC DNA]</scope>
    <source>
        <strain evidence="13 14">Ad2</strain>
    </source>
</reference>
<dbReference type="GO" id="GO:0005524">
    <property type="term" value="F:ATP binding"/>
    <property type="evidence" value="ECO:0007669"/>
    <property type="project" value="UniProtKB-KW"/>
</dbReference>
<dbReference type="PROSITE" id="PS00211">
    <property type="entry name" value="ABC_TRANSPORTER_1"/>
    <property type="match status" value="1"/>
</dbReference>
<dbReference type="InterPro" id="IPR027417">
    <property type="entry name" value="P-loop_NTPase"/>
</dbReference>
<name>A0A165VSA8_9HYPH</name>
<dbReference type="InterPro" id="IPR010128">
    <property type="entry name" value="ATPase_T1SS_PrtD-like"/>
</dbReference>
<dbReference type="SUPFAM" id="SSF90123">
    <property type="entry name" value="ABC transporter transmembrane region"/>
    <property type="match status" value="1"/>
</dbReference>
<dbReference type="NCBIfam" id="TIGR01842">
    <property type="entry name" value="type_I_sec_PrtD"/>
    <property type="match status" value="1"/>
</dbReference>
<organism evidence="13 14">
    <name type="scientific">Pseudovibrio axinellae</name>
    <dbReference type="NCBI Taxonomy" id="989403"/>
    <lineage>
        <taxon>Bacteria</taxon>
        <taxon>Pseudomonadati</taxon>
        <taxon>Pseudomonadota</taxon>
        <taxon>Alphaproteobacteria</taxon>
        <taxon>Hyphomicrobiales</taxon>
        <taxon>Stappiaceae</taxon>
        <taxon>Pseudovibrio</taxon>
    </lineage>
</organism>
<evidence type="ECO:0000256" key="8">
    <source>
        <dbReference type="ARBA" id="ARBA00022989"/>
    </source>
</evidence>
<dbReference type="Gene3D" id="1.20.1560.10">
    <property type="entry name" value="ABC transporter type 1, transmembrane domain"/>
    <property type="match status" value="1"/>
</dbReference>
<evidence type="ECO:0000256" key="9">
    <source>
        <dbReference type="ARBA" id="ARBA00023136"/>
    </source>
</evidence>
<feature type="domain" description="ABC transporter" evidence="11">
    <location>
        <begin position="350"/>
        <end position="586"/>
    </location>
</feature>
<keyword evidence="5 10" id="KW-0812">Transmembrane</keyword>
<dbReference type="SUPFAM" id="SSF52540">
    <property type="entry name" value="P-loop containing nucleoside triphosphate hydrolases"/>
    <property type="match status" value="1"/>
</dbReference>
<dbReference type="FunFam" id="3.40.50.300:FF:001444">
    <property type="entry name" value="ABC transporter ATP-binding protein"/>
    <property type="match status" value="1"/>
</dbReference>
<gene>
    <name evidence="13" type="primary">prsD_6</name>
    <name evidence="13" type="ORF">PsAD2_03625</name>
</gene>
<dbReference type="InterPro" id="IPR047957">
    <property type="entry name" value="ABC_AprD-like_6TM"/>
</dbReference>
<keyword evidence="6" id="KW-0547">Nucleotide-binding</keyword>
<dbReference type="CDD" id="cd18586">
    <property type="entry name" value="ABC_6TM_PrtD_like"/>
    <property type="match status" value="1"/>
</dbReference>
<sequence length="591" mass="64024">MLRSPSHLDRNKKLEGPLGKLSQERPSYISNAFRNLYRVFWGIGGISMLINLLMLTGPLFMLQVYDRVLSSSSVPTLVVLSLFVAVLYVFYGILEGLRNRVLLRVGQRVDEQLSGLAFGASTRIPLVMGSEGERSRPVSDLDAIRQFLSGSGPSAIFDMPWMPLYLGIVFLFHPLLGSAALCGALLICVLIALNELSSRRPAANTAVEANKRTTLVETCRRNAESIEAMGMIDNLRTRWETNNQVYLGRQRAAFDRSNTFTTMIKTLRFMLQSAILGLGAWLVIKQEVSAGVMIASSIMTARALAPVEMAIVNWRGFVAARVGIARLTRTFETQGAPKEQISIPYPDAALTVDALSCGPVAARESFVKNVSLDLKAGDGLGIIGHSGSGKSTLARAMVGVTDPIKGSIRFDGAQLSQWSASERGDFIGYLPQDIQLFDGTIAENIQRFKPEATTDKLIEAARLADVHELIVSLPEGYNTHIGATGYGLSGGQRQRIALARALYGNPFLIVLDEPNSNLDAEGEAALTNAIHNMRERGSIVIVVAHRPAATSAVSQVLVMNDGCAEALGPKDTIMKQVIAPLCKPQEVVLNG</sequence>
<dbReference type="InterPro" id="IPR011527">
    <property type="entry name" value="ABC1_TM_dom"/>
</dbReference>
<protein>
    <submittedName>
        <fullName evidence="13">Type I secretion system ATP-binding protein PrsD</fullName>
    </submittedName>
</protein>
<evidence type="ECO:0000256" key="6">
    <source>
        <dbReference type="ARBA" id="ARBA00022741"/>
    </source>
</evidence>
<dbReference type="GO" id="GO:0140359">
    <property type="term" value="F:ABC-type transporter activity"/>
    <property type="evidence" value="ECO:0007669"/>
    <property type="project" value="InterPro"/>
</dbReference>
<keyword evidence="8 10" id="KW-1133">Transmembrane helix</keyword>
<dbReference type="SMART" id="SM00382">
    <property type="entry name" value="AAA"/>
    <property type="match status" value="1"/>
</dbReference>
<dbReference type="GO" id="GO:0030253">
    <property type="term" value="P:protein secretion by the type I secretion system"/>
    <property type="evidence" value="ECO:0007669"/>
    <property type="project" value="InterPro"/>
</dbReference>
<accession>A0A165VSA8</accession>
<evidence type="ECO:0000259" key="11">
    <source>
        <dbReference type="PROSITE" id="PS50893"/>
    </source>
</evidence>